<name>A0A084TK37_9FLAO</name>
<accession>A0A084TK37</accession>
<evidence type="ECO:0000313" key="2">
    <source>
        <dbReference type="EMBL" id="KFB01073.1"/>
    </source>
</evidence>
<dbReference type="AlphaFoldDB" id="A0A084TK37"/>
<evidence type="ECO:0000313" key="3">
    <source>
        <dbReference type="Proteomes" id="UP000028521"/>
    </source>
</evidence>
<keyword evidence="1" id="KW-0732">Signal</keyword>
<dbReference type="Proteomes" id="UP000028521">
    <property type="component" value="Unassembled WGS sequence"/>
</dbReference>
<evidence type="ECO:0000256" key="1">
    <source>
        <dbReference type="SAM" id="SignalP"/>
    </source>
</evidence>
<organism evidence="2 3">
    <name type="scientific">Mangrovimonas yunxiaonensis</name>
    <dbReference type="NCBI Taxonomy" id="1197477"/>
    <lineage>
        <taxon>Bacteria</taxon>
        <taxon>Pseudomonadati</taxon>
        <taxon>Bacteroidota</taxon>
        <taxon>Flavobacteriia</taxon>
        <taxon>Flavobacteriales</taxon>
        <taxon>Flavobacteriaceae</taxon>
        <taxon>Mangrovimonas</taxon>
    </lineage>
</organism>
<dbReference type="RefSeq" id="WP_036119702.1">
    <property type="nucleotide sequence ID" value="NZ_BMET01000009.1"/>
</dbReference>
<proteinExistence type="predicted"/>
<dbReference type="eggNOG" id="ENOG50331NV">
    <property type="taxonomic scope" value="Bacteria"/>
</dbReference>
<dbReference type="EMBL" id="JPFK01000005">
    <property type="protein sequence ID" value="KFB01073.1"/>
    <property type="molecule type" value="Genomic_DNA"/>
</dbReference>
<feature type="chain" id="PRO_5001782741" evidence="1">
    <location>
        <begin position="20"/>
        <end position="276"/>
    </location>
</feature>
<reference evidence="2 3" key="1">
    <citation type="journal article" date="2014" name="Genome Announc.">
        <title>Draft Genome Sequence of the Algicidal Bacterium Mangrovimonas yunxiaonensis Strain LY01.</title>
        <authorList>
            <person name="Li Y."/>
            <person name="Zhu H."/>
            <person name="Li C."/>
            <person name="Zhang H."/>
            <person name="Chen Z."/>
            <person name="Zheng W."/>
            <person name="Xu H."/>
            <person name="Zheng T."/>
        </authorList>
    </citation>
    <scope>NUCLEOTIDE SEQUENCE [LARGE SCALE GENOMIC DNA]</scope>
    <source>
        <strain evidence="2 3">LY01</strain>
    </source>
</reference>
<gene>
    <name evidence="2" type="ORF">IA57_04320</name>
</gene>
<keyword evidence="3" id="KW-1185">Reference proteome</keyword>
<protein>
    <submittedName>
        <fullName evidence="2">Uncharacterized protein</fullName>
    </submittedName>
</protein>
<sequence>MKKHILLTLLLTISAFAFSQNSKEETSEFFKQIQSKKIIANVFNAVKESIKTNEKELFESQDLEYGKTEEIEIFHNFLDEEINLFIDDTYNEMRYKYSTKPKDSILKYISIAKENQTEVLEKSGFKQELESILKEKQVYLINDINLTLREIRAKYNPLILKVFENGEESDVSKIDLDLYLNTNNEKNPKLSILNKSNSEIDLPENFDFNQIESLTIKYLGKEYIVERFNNSMPKEIQELTSPLSKYCFEQLEKWTLRIDENNIILETRGTIGQARK</sequence>
<dbReference type="STRING" id="1197477.IA57_04320"/>
<comment type="caution">
    <text evidence="2">The sequence shown here is derived from an EMBL/GenBank/DDBJ whole genome shotgun (WGS) entry which is preliminary data.</text>
</comment>
<feature type="signal peptide" evidence="1">
    <location>
        <begin position="1"/>
        <end position="19"/>
    </location>
</feature>
<dbReference type="OrthoDB" id="9882126at2"/>
<reference evidence="3" key="2">
    <citation type="submission" date="2014-07" db="EMBL/GenBank/DDBJ databases">
        <title>Genome sequence of Mangrovimonas yunxiaonensis.</title>
        <authorList>
            <person name="Li Y."/>
            <person name="Zheng T."/>
        </authorList>
    </citation>
    <scope>NUCLEOTIDE SEQUENCE [LARGE SCALE GENOMIC DNA]</scope>
    <source>
        <strain evidence="3">LY01</strain>
    </source>
</reference>